<dbReference type="GO" id="GO:0005525">
    <property type="term" value="F:GTP binding"/>
    <property type="evidence" value="ECO:0007669"/>
    <property type="project" value="UniProtKB-KW"/>
</dbReference>
<dbReference type="AlphaFoldDB" id="A0A3M6U623"/>
<sequence length="220" mass="25254">MSLREKDYDVTYKILIIGESAVGKTSLIKCYSKPNESFRAALLPTIGIDFVTVVTNVDGVRVRLQIWDTAGQERFRTLTSMHFRGTKGILLVYDITNAHSFDQLQYWIKTMNKHNLMYEEVILVGNKCDYDRKSWEVDTQTGKELARQFGLKFFETSAKTQKNVQEVFQELAKNVKYANDPVMVINGDEDGWDKIDAGIRLQSCDYPQHKKKMANCGCTK</sequence>
<keyword evidence="3" id="KW-0342">GTP-binding</keyword>
<dbReference type="GO" id="GO:0003924">
    <property type="term" value="F:GTPase activity"/>
    <property type="evidence" value="ECO:0007669"/>
    <property type="project" value="InterPro"/>
</dbReference>
<dbReference type="InterPro" id="IPR027417">
    <property type="entry name" value="P-loop_NTPase"/>
</dbReference>
<keyword evidence="5" id="KW-0636">Prenylation</keyword>
<accession>A0A3M6U623</accession>
<dbReference type="SUPFAM" id="SSF52540">
    <property type="entry name" value="P-loop containing nucleoside triphosphate hydrolases"/>
    <property type="match status" value="1"/>
</dbReference>
<keyword evidence="7" id="KW-1185">Reference proteome</keyword>
<proteinExistence type="inferred from homology"/>
<dbReference type="InterPro" id="IPR001806">
    <property type="entry name" value="Small_GTPase"/>
</dbReference>
<reference evidence="6 7" key="1">
    <citation type="journal article" date="2018" name="Sci. Rep.">
        <title>Comparative analysis of the Pocillopora damicornis genome highlights role of immune system in coral evolution.</title>
        <authorList>
            <person name="Cunning R."/>
            <person name="Bay R.A."/>
            <person name="Gillette P."/>
            <person name="Baker A.C."/>
            <person name="Traylor-Knowles N."/>
        </authorList>
    </citation>
    <scope>NUCLEOTIDE SEQUENCE [LARGE SCALE GENOMIC DNA]</scope>
    <source>
        <strain evidence="6">RSMAS</strain>
        <tissue evidence="6">Whole animal</tissue>
    </source>
</reference>
<evidence type="ECO:0000256" key="2">
    <source>
        <dbReference type="ARBA" id="ARBA00022741"/>
    </source>
</evidence>
<gene>
    <name evidence="6" type="ORF">pdam_00003942</name>
</gene>
<dbReference type="OrthoDB" id="6018864at2759"/>
<evidence type="ECO:0000313" key="7">
    <source>
        <dbReference type="Proteomes" id="UP000275408"/>
    </source>
</evidence>
<dbReference type="SMART" id="SM00176">
    <property type="entry name" value="RAN"/>
    <property type="match status" value="1"/>
</dbReference>
<dbReference type="PRINTS" id="PR00449">
    <property type="entry name" value="RASTRNSFRMNG"/>
</dbReference>
<dbReference type="PROSITE" id="PS51421">
    <property type="entry name" value="RAS"/>
    <property type="match status" value="1"/>
</dbReference>
<dbReference type="EMBL" id="RCHS01002172">
    <property type="protein sequence ID" value="RMX49133.1"/>
    <property type="molecule type" value="Genomic_DNA"/>
</dbReference>
<evidence type="ECO:0000256" key="5">
    <source>
        <dbReference type="ARBA" id="ARBA00023289"/>
    </source>
</evidence>
<dbReference type="SMART" id="SM00173">
    <property type="entry name" value="RAS"/>
    <property type="match status" value="1"/>
</dbReference>
<dbReference type="CDD" id="cd00154">
    <property type="entry name" value="Rab"/>
    <property type="match status" value="1"/>
</dbReference>
<organism evidence="6 7">
    <name type="scientific">Pocillopora damicornis</name>
    <name type="common">Cauliflower coral</name>
    <name type="synonym">Millepora damicornis</name>
    <dbReference type="NCBI Taxonomy" id="46731"/>
    <lineage>
        <taxon>Eukaryota</taxon>
        <taxon>Metazoa</taxon>
        <taxon>Cnidaria</taxon>
        <taxon>Anthozoa</taxon>
        <taxon>Hexacorallia</taxon>
        <taxon>Scleractinia</taxon>
        <taxon>Astrocoeniina</taxon>
        <taxon>Pocilloporidae</taxon>
        <taxon>Pocillopora</taxon>
    </lineage>
</organism>
<evidence type="ECO:0000313" key="6">
    <source>
        <dbReference type="EMBL" id="RMX49133.1"/>
    </source>
</evidence>
<name>A0A3M6U623_POCDA</name>
<comment type="similarity">
    <text evidence="1">Belongs to the small GTPase superfamily. Rab family.</text>
</comment>
<evidence type="ECO:0000256" key="3">
    <source>
        <dbReference type="ARBA" id="ARBA00023134"/>
    </source>
</evidence>
<protein>
    <submittedName>
        <fullName evidence="6">Uncharacterized protein</fullName>
    </submittedName>
</protein>
<evidence type="ECO:0000256" key="1">
    <source>
        <dbReference type="ARBA" id="ARBA00006270"/>
    </source>
</evidence>
<dbReference type="PANTHER" id="PTHR47980">
    <property type="entry name" value="LD44762P"/>
    <property type="match status" value="1"/>
</dbReference>
<dbReference type="SMART" id="SM00174">
    <property type="entry name" value="RHO"/>
    <property type="match status" value="1"/>
</dbReference>
<dbReference type="Gene3D" id="3.40.50.300">
    <property type="entry name" value="P-loop containing nucleotide triphosphate hydrolases"/>
    <property type="match status" value="1"/>
</dbReference>
<dbReference type="InterPro" id="IPR050305">
    <property type="entry name" value="Small_GTPase_Rab"/>
</dbReference>
<dbReference type="Proteomes" id="UP000275408">
    <property type="component" value="Unassembled WGS sequence"/>
</dbReference>
<dbReference type="STRING" id="46731.A0A3M6U623"/>
<dbReference type="PROSITE" id="PS51420">
    <property type="entry name" value="RHO"/>
    <property type="match status" value="1"/>
</dbReference>
<dbReference type="OMA" id="CLMGYEF"/>
<dbReference type="Pfam" id="PF00071">
    <property type="entry name" value="Ras"/>
    <property type="match status" value="1"/>
</dbReference>
<keyword evidence="4" id="KW-0449">Lipoprotein</keyword>
<dbReference type="SMART" id="SM00175">
    <property type="entry name" value="RAB"/>
    <property type="match status" value="1"/>
</dbReference>
<dbReference type="InterPro" id="IPR005225">
    <property type="entry name" value="Small_GTP-bd"/>
</dbReference>
<dbReference type="PROSITE" id="PS51419">
    <property type="entry name" value="RAB"/>
    <property type="match status" value="1"/>
</dbReference>
<dbReference type="NCBIfam" id="TIGR00231">
    <property type="entry name" value="small_GTP"/>
    <property type="match status" value="1"/>
</dbReference>
<evidence type="ECO:0000256" key="4">
    <source>
        <dbReference type="ARBA" id="ARBA00023288"/>
    </source>
</evidence>
<dbReference type="FunFam" id="3.40.50.300:FF:001129">
    <property type="entry name" value="ras-related protein Rab-44 isoform X2"/>
    <property type="match status" value="1"/>
</dbReference>
<comment type="caution">
    <text evidence="6">The sequence shown here is derived from an EMBL/GenBank/DDBJ whole genome shotgun (WGS) entry which is preliminary data.</text>
</comment>
<keyword evidence="2" id="KW-0547">Nucleotide-binding</keyword>
<dbReference type="SMART" id="SM00177">
    <property type="entry name" value="ARF"/>
    <property type="match status" value="1"/>
</dbReference>